<accession>H6RE80</accession>
<dbReference type="PANTHER" id="PTHR38464:SF1">
    <property type="entry name" value="L-ARABINOSE ISOMERASE"/>
    <property type="match status" value="1"/>
</dbReference>
<keyword evidence="3" id="KW-0119">Carbohydrate metabolism</keyword>
<proteinExistence type="predicted"/>
<evidence type="ECO:0000313" key="4">
    <source>
        <dbReference type="EMBL" id="CCF99341.1"/>
    </source>
</evidence>
<keyword evidence="1" id="KW-0054">Arabinose catabolism</keyword>
<organism evidence="4">
    <name type="scientific">uncultured Flavobacteriia bacterium</name>
    <dbReference type="NCBI Taxonomy" id="212695"/>
    <lineage>
        <taxon>Bacteria</taxon>
        <taxon>Pseudomonadati</taxon>
        <taxon>Bacteroidota</taxon>
        <taxon>Flavobacteriia</taxon>
        <taxon>environmental samples</taxon>
    </lineage>
</organism>
<keyword evidence="2" id="KW-0413">Isomerase</keyword>
<dbReference type="AlphaFoldDB" id="H6RE80"/>
<protein>
    <submittedName>
        <fullName evidence="4">Uncharacterized protein</fullName>
    </submittedName>
</protein>
<evidence type="ECO:0000256" key="2">
    <source>
        <dbReference type="ARBA" id="ARBA00023235"/>
    </source>
</evidence>
<dbReference type="GO" id="GO:0005829">
    <property type="term" value="C:cytosol"/>
    <property type="evidence" value="ECO:0007669"/>
    <property type="project" value="TreeGrafter"/>
</dbReference>
<dbReference type="GO" id="GO:0008733">
    <property type="term" value="F:L-arabinose isomerase activity"/>
    <property type="evidence" value="ECO:0007669"/>
    <property type="project" value="InterPro"/>
</dbReference>
<dbReference type="GO" id="GO:0019569">
    <property type="term" value="P:L-arabinose catabolic process to D-xylulose 5-phosphate"/>
    <property type="evidence" value="ECO:0007669"/>
    <property type="project" value="TreeGrafter"/>
</dbReference>
<gene>
    <name evidence="4" type="ORF">VIS_S3BAA50035</name>
</gene>
<dbReference type="PANTHER" id="PTHR38464">
    <property type="entry name" value="L-ARABINOSE ISOMERASE"/>
    <property type="match status" value="1"/>
</dbReference>
<evidence type="ECO:0000256" key="3">
    <source>
        <dbReference type="ARBA" id="ARBA00023277"/>
    </source>
</evidence>
<dbReference type="SUPFAM" id="SSF50443">
    <property type="entry name" value="FucI/AraA C-terminal domain-like"/>
    <property type="match status" value="1"/>
</dbReference>
<evidence type="ECO:0000256" key="1">
    <source>
        <dbReference type="ARBA" id="ARBA00022935"/>
    </source>
</evidence>
<reference evidence="4" key="2">
    <citation type="submission" date="2012-02" db="EMBL/GenBank/DDBJ databases">
        <authorList>
            <person name="Genoscope - CEA"/>
        </authorList>
    </citation>
    <scope>NUCLEOTIDE SEQUENCE</scope>
</reference>
<dbReference type="InterPro" id="IPR003762">
    <property type="entry name" value="Lara_isomerase"/>
</dbReference>
<dbReference type="EMBL" id="FO117576">
    <property type="protein sequence ID" value="CCF99341.1"/>
    <property type="molecule type" value="Genomic_DNA"/>
</dbReference>
<dbReference type="InterPro" id="IPR004216">
    <property type="entry name" value="Fuc/Ara_isomerase_C"/>
</dbReference>
<sequence length="92" mass="10126">MTVKHDPVTLLSLVEGKDGIFLLVAEGEPVEDPILQIGNTNSRYKFSIGAKRFMNEWSKQGPSHHCAIGVGHISDKIEKLGQILNIDVVKIC</sequence>
<reference evidence="4" key="1">
    <citation type="journal article" date="2012" name="Environ. Microbiol.">
        <title>Genomic content of uncultured Bacteroidetes from contrasting oceanic provinces in the North Atlantic Ocean.</title>
        <authorList>
            <person name="Gomez-Pereira P.R."/>
            <person name="Schuler M."/>
            <person name="Fuchs B.M."/>
            <person name="Bennke C."/>
            <person name="Teeling H."/>
            <person name="Waldmann J."/>
            <person name="Richter M."/>
            <person name="Barbe V."/>
            <person name="Bataille E."/>
            <person name="Glockner F.O."/>
            <person name="Amann R."/>
        </authorList>
    </citation>
    <scope>NUCLEOTIDE SEQUENCE</scope>
</reference>
<name>H6RE80_9BACT</name>